<protein>
    <submittedName>
        <fullName evidence="3">LOB domain-containing protein 2</fullName>
    </submittedName>
</protein>
<feature type="domain" description="LOB" evidence="2">
    <location>
        <begin position="8"/>
        <end position="109"/>
    </location>
</feature>
<dbReference type="PANTHER" id="PTHR31301:SF19">
    <property type="entry name" value="LOB DOMAIN-CONTAINING PROTEIN 2"/>
    <property type="match status" value="1"/>
</dbReference>
<evidence type="ECO:0000259" key="2">
    <source>
        <dbReference type="PROSITE" id="PS50891"/>
    </source>
</evidence>
<dbReference type="EMBL" id="CACSLK010003174">
    <property type="protein sequence ID" value="CAA0808828.1"/>
    <property type="molecule type" value="Genomic_DNA"/>
</dbReference>
<organism evidence="3 4">
    <name type="scientific">Striga hermonthica</name>
    <name type="common">Purple witchweed</name>
    <name type="synonym">Buchnera hermonthica</name>
    <dbReference type="NCBI Taxonomy" id="68872"/>
    <lineage>
        <taxon>Eukaryota</taxon>
        <taxon>Viridiplantae</taxon>
        <taxon>Streptophyta</taxon>
        <taxon>Embryophyta</taxon>
        <taxon>Tracheophyta</taxon>
        <taxon>Spermatophyta</taxon>
        <taxon>Magnoliopsida</taxon>
        <taxon>eudicotyledons</taxon>
        <taxon>Gunneridae</taxon>
        <taxon>Pentapetalae</taxon>
        <taxon>asterids</taxon>
        <taxon>lamiids</taxon>
        <taxon>Lamiales</taxon>
        <taxon>Orobanchaceae</taxon>
        <taxon>Buchnereae</taxon>
        <taxon>Striga</taxon>
    </lineage>
</organism>
<comment type="similarity">
    <text evidence="1">Belongs to the LOB domain-containing protein family.</text>
</comment>
<evidence type="ECO:0000313" key="3">
    <source>
        <dbReference type="EMBL" id="CAA0808828.1"/>
    </source>
</evidence>
<name>A0A9N7MFJ2_STRHE</name>
<keyword evidence="4" id="KW-1185">Reference proteome</keyword>
<gene>
    <name evidence="3" type="ORF">SHERM_11053</name>
</gene>
<proteinExistence type="inferred from homology"/>
<dbReference type="PROSITE" id="PS50891">
    <property type="entry name" value="LOB"/>
    <property type="match status" value="1"/>
</dbReference>
<dbReference type="PANTHER" id="PTHR31301">
    <property type="entry name" value="LOB DOMAIN-CONTAINING PROTEIN 4-RELATED"/>
    <property type="match status" value="1"/>
</dbReference>
<accession>A0A9N7MFJ2</accession>
<evidence type="ECO:0000256" key="1">
    <source>
        <dbReference type="ARBA" id="ARBA00005474"/>
    </source>
</evidence>
<comment type="caution">
    <text evidence="3">The sequence shown here is derived from an EMBL/GenBank/DDBJ whole genome shotgun (WGS) entry which is preliminary data.</text>
</comment>
<dbReference type="Pfam" id="PF03195">
    <property type="entry name" value="LOB"/>
    <property type="match status" value="1"/>
</dbReference>
<dbReference type="Proteomes" id="UP001153555">
    <property type="component" value="Unassembled WGS sequence"/>
</dbReference>
<evidence type="ECO:0000313" key="4">
    <source>
        <dbReference type="Proteomes" id="UP001153555"/>
    </source>
</evidence>
<dbReference type="AlphaFoldDB" id="A0A9N7MFJ2"/>
<dbReference type="OrthoDB" id="913402at2759"/>
<reference evidence="3" key="1">
    <citation type="submission" date="2019-12" db="EMBL/GenBank/DDBJ databases">
        <authorList>
            <person name="Scholes J."/>
        </authorList>
    </citation>
    <scope>NUCLEOTIDE SEQUENCE</scope>
</reference>
<sequence length="165" mass="18707">MQRSTGRAACASCKHQRKKCTRKCMLAPFFPAEKAREFGAVQKVFGVSNASKMIRRVKEEERKVAVESLVWEALCRHKDPVLGPYGDYRRVCEELSLYKTLCMCVYPPPQPLPLINNHNHSHNNDVIINTGDADGNRFHGTDDTINNNSVVVDYCPYRYSEGDNA</sequence>
<dbReference type="InterPro" id="IPR004883">
    <property type="entry name" value="LOB"/>
</dbReference>